<dbReference type="SUPFAM" id="SSF46946">
    <property type="entry name" value="S13-like H2TH domain"/>
    <property type="match status" value="1"/>
</dbReference>
<dbReference type="Gene3D" id="4.10.910.10">
    <property type="entry name" value="30s ribosomal protein s13, domain 2"/>
    <property type="match status" value="1"/>
</dbReference>
<dbReference type="PIRSF" id="PIRSF002134">
    <property type="entry name" value="Ribosomal_S13"/>
    <property type="match status" value="1"/>
</dbReference>
<evidence type="ECO:0000256" key="4">
    <source>
        <dbReference type="RuleBase" id="RU003830"/>
    </source>
</evidence>
<dbReference type="Gene3D" id="1.10.8.50">
    <property type="match status" value="1"/>
</dbReference>
<dbReference type="GO" id="GO:0003735">
    <property type="term" value="F:structural constituent of ribosome"/>
    <property type="evidence" value="ECO:0007669"/>
    <property type="project" value="InterPro"/>
</dbReference>
<evidence type="ECO:0000256" key="3">
    <source>
        <dbReference type="ARBA" id="ARBA00023274"/>
    </source>
</evidence>
<dbReference type="GO" id="GO:0006412">
    <property type="term" value="P:translation"/>
    <property type="evidence" value="ECO:0007669"/>
    <property type="project" value="InterPro"/>
</dbReference>
<dbReference type="OrthoDB" id="2446943at2759"/>
<evidence type="ECO:0000313" key="6">
    <source>
        <dbReference type="Proteomes" id="UP000789759"/>
    </source>
</evidence>
<dbReference type="Proteomes" id="UP000789759">
    <property type="component" value="Unassembled WGS sequence"/>
</dbReference>
<evidence type="ECO:0000256" key="2">
    <source>
        <dbReference type="ARBA" id="ARBA00022980"/>
    </source>
</evidence>
<evidence type="ECO:0000313" key="5">
    <source>
        <dbReference type="EMBL" id="CAG8514933.1"/>
    </source>
</evidence>
<evidence type="ECO:0000256" key="1">
    <source>
        <dbReference type="ARBA" id="ARBA00008080"/>
    </source>
</evidence>
<reference evidence="5" key="1">
    <citation type="submission" date="2021-06" db="EMBL/GenBank/DDBJ databases">
        <authorList>
            <person name="Kallberg Y."/>
            <person name="Tangrot J."/>
            <person name="Rosling A."/>
        </authorList>
    </citation>
    <scope>NUCLEOTIDE SEQUENCE</scope>
    <source>
        <strain evidence="5">FL966</strain>
    </source>
</reference>
<name>A0A9N9A0Q5_9GLOM</name>
<dbReference type="PANTHER" id="PTHR10871:SF1">
    <property type="entry name" value="SMALL RIBOSOMAL SUBUNIT PROTEIN US13M"/>
    <property type="match status" value="1"/>
</dbReference>
<keyword evidence="6" id="KW-1185">Reference proteome</keyword>
<dbReference type="PANTHER" id="PTHR10871">
    <property type="entry name" value="30S RIBOSOMAL PROTEIN S13/40S RIBOSOMAL PROTEIN S18"/>
    <property type="match status" value="1"/>
</dbReference>
<keyword evidence="2 4" id="KW-0689">Ribosomal protein</keyword>
<accession>A0A9N9A0Q5</accession>
<dbReference type="Pfam" id="PF00416">
    <property type="entry name" value="Ribosomal_S13"/>
    <property type="match status" value="1"/>
</dbReference>
<dbReference type="InterPro" id="IPR027437">
    <property type="entry name" value="Rbsml_uS13_C"/>
</dbReference>
<dbReference type="FunFam" id="1.10.8.50:FF:000001">
    <property type="entry name" value="30S ribosomal protein S13"/>
    <property type="match status" value="1"/>
</dbReference>
<dbReference type="GO" id="GO:0003723">
    <property type="term" value="F:RNA binding"/>
    <property type="evidence" value="ECO:0007669"/>
    <property type="project" value="InterPro"/>
</dbReference>
<dbReference type="InterPro" id="IPR010979">
    <property type="entry name" value="Ribosomal_uS13-like_H2TH"/>
</dbReference>
<dbReference type="GO" id="GO:0005829">
    <property type="term" value="C:cytosol"/>
    <property type="evidence" value="ECO:0007669"/>
    <property type="project" value="TreeGrafter"/>
</dbReference>
<dbReference type="AlphaFoldDB" id="A0A9N9A0Q5"/>
<protein>
    <submittedName>
        <fullName evidence="5">2651_t:CDS:1</fullName>
    </submittedName>
</protein>
<gene>
    <name evidence="5" type="ORF">CPELLU_LOCUS3101</name>
</gene>
<sequence length="126" mass="14233">MVRISNVDIPNNKNVSFALTHVYGIGHTRAQGIVTKLNIVSQKKAGDLTDIEIKAINEEIKHFPVEGELKRIEQEIINEDARLGTYRGLRRFKLPVNGQRTRHNARTCKGPVRKTVANKKKAPKPK</sequence>
<comment type="caution">
    <text evidence="5">The sequence shown here is derived from an EMBL/GenBank/DDBJ whole genome shotgun (WGS) entry which is preliminary data.</text>
</comment>
<proteinExistence type="inferred from homology"/>
<dbReference type="GO" id="GO:0015935">
    <property type="term" value="C:small ribosomal subunit"/>
    <property type="evidence" value="ECO:0007669"/>
    <property type="project" value="TreeGrafter"/>
</dbReference>
<dbReference type="InterPro" id="IPR001892">
    <property type="entry name" value="Ribosomal_uS13"/>
</dbReference>
<dbReference type="PROSITE" id="PS50159">
    <property type="entry name" value="RIBOSOMAL_S13_2"/>
    <property type="match status" value="1"/>
</dbReference>
<keyword evidence="3 4" id="KW-0687">Ribonucleoprotein</keyword>
<organism evidence="5 6">
    <name type="scientific">Cetraspora pellucida</name>
    <dbReference type="NCBI Taxonomy" id="1433469"/>
    <lineage>
        <taxon>Eukaryota</taxon>
        <taxon>Fungi</taxon>
        <taxon>Fungi incertae sedis</taxon>
        <taxon>Mucoromycota</taxon>
        <taxon>Glomeromycotina</taxon>
        <taxon>Glomeromycetes</taxon>
        <taxon>Diversisporales</taxon>
        <taxon>Gigasporaceae</taxon>
        <taxon>Cetraspora</taxon>
    </lineage>
</organism>
<dbReference type="EMBL" id="CAJVQA010001451">
    <property type="protein sequence ID" value="CAG8514933.1"/>
    <property type="molecule type" value="Genomic_DNA"/>
</dbReference>
<comment type="similarity">
    <text evidence="1 4">Belongs to the universal ribosomal protein uS13 family.</text>
</comment>